<dbReference type="NCBIfam" id="TIGR01123">
    <property type="entry name" value="ilvE_II"/>
    <property type="match status" value="1"/>
</dbReference>
<evidence type="ECO:0000256" key="13">
    <source>
        <dbReference type="ARBA" id="ARBA00049229"/>
    </source>
</evidence>
<proteinExistence type="inferred from homology"/>
<comment type="catalytic activity">
    <reaction evidence="11 17">
        <text>L-valine + 2-oxoglutarate = 3-methyl-2-oxobutanoate + L-glutamate</text>
        <dbReference type="Rhea" id="RHEA:24813"/>
        <dbReference type="ChEBI" id="CHEBI:11851"/>
        <dbReference type="ChEBI" id="CHEBI:16810"/>
        <dbReference type="ChEBI" id="CHEBI:29985"/>
        <dbReference type="ChEBI" id="CHEBI:57762"/>
        <dbReference type="EC" id="2.6.1.42"/>
    </reaction>
</comment>
<evidence type="ECO:0000256" key="9">
    <source>
        <dbReference type="ARBA" id="ARBA00022898"/>
    </source>
</evidence>
<evidence type="ECO:0000256" key="2">
    <source>
        <dbReference type="ARBA" id="ARBA00004824"/>
    </source>
</evidence>
<evidence type="ECO:0000256" key="8">
    <source>
        <dbReference type="ARBA" id="ARBA00022679"/>
    </source>
</evidence>
<gene>
    <name evidence="19" type="ORF">CHR53_06310</name>
</gene>
<evidence type="ECO:0000256" key="4">
    <source>
        <dbReference type="ARBA" id="ARBA00005072"/>
    </source>
</evidence>
<dbReference type="Pfam" id="PF01063">
    <property type="entry name" value="Aminotran_4"/>
    <property type="match status" value="1"/>
</dbReference>
<comment type="pathway">
    <text evidence="4 18">Amino-acid biosynthesis; L-leucine biosynthesis; L-leucine from 3-methyl-2-oxobutanoate: step 4/4.</text>
</comment>
<dbReference type="EMBL" id="CP022572">
    <property type="protein sequence ID" value="AZU60914.1"/>
    <property type="molecule type" value="Genomic_DNA"/>
</dbReference>
<dbReference type="GO" id="GO:0009097">
    <property type="term" value="P:isoleucine biosynthetic process"/>
    <property type="evidence" value="ECO:0007669"/>
    <property type="project" value="UniProtKB-UniPathway"/>
</dbReference>
<comment type="catalytic activity">
    <reaction evidence="12 17">
        <text>L-isoleucine + 2-oxoglutarate = (S)-3-methyl-2-oxopentanoate + L-glutamate</text>
        <dbReference type="Rhea" id="RHEA:24801"/>
        <dbReference type="ChEBI" id="CHEBI:16810"/>
        <dbReference type="ChEBI" id="CHEBI:29985"/>
        <dbReference type="ChEBI" id="CHEBI:35146"/>
        <dbReference type="ChEBI" id="CHEBI:58045"/>
        <dbReference type="EC" id="2.6.1.42"/>
    </reaction>
</comment>
<comment type="catalytic activity">
    <reaction evidence="13 17">
        <text>L-leucine + 2-oxoglutarate = 4-methyl-2-oxopentanoate + L-glutamate</text>
        <dbReference type="Rhea" id="RHEA:18321"/>
        <dbReference type="ChEBI" id="CHEBI:16810"/>
        <dbReference type="ChEBI" id="CHEBI:17865"/>
        <dbReference type="ChEBI" id="CHEBI:29985"/>
        <dbReference type="ChEBI" id="CHEBI:57427"/>
        <dbReference type="EC" id="2.6.1.42"/>
    </reaction>
</comment>
<dbReference type="STRING" id="1193713.GCA_001636315_03795"/>
<dbReference type="PANTHER" id="PTHR11825:SF44">
    <property type="entry name" value="BRANCHED-CHAIN-AMINO-ACID AMINOTRANSFERASE"/>
    <property type="match status" value="1"/>
</dbReference>
<evidence type="ECO:0000256" key="18">
    <source>
        <dbReference type="RuleBase" id="RU004519"/>
    </source>
</evidence>
<keyword evidence="7 17" id="KW-0028">Amino-acid biosynthesis</keyword>
<dbReference type="OrthoDB" id="9804984at2"/>
<dbReference type="InterPro" id="IPR018300">
    <property type="entry name" value="Aminotrans_IV_CS"/>
</dbReference>
<keyword evidence="6 17" id="KW-0032">Aminotransferase</keyword>
<dbReference type="InterPro" id="IPR043132">
    <property type="entry name" value="BCAT-like_C"/>
</dbReference>
<evidence type="ECO:0000313" key="20">
    <source>
        <dbReference type="Proteomes" id="UP000282892"/>
    </source>
</evidence>
<evidence type="ECO:0000313" key="19">
    <source>
        <dbReference type="EMBL" id="AZU60914.1"/>
    </source>
</evidence>
<evidence type="ECO:0000256" key="1">
    <source>
        <dbReference type="ARBA" id="ARBA00001933"/>
    </source>
</evidence>
<evidence type="ECO:0000256" key="3">
    <source>
        <dbReference type="ARBA" id="ARBA00004931"/>
    </source>
</evidence>
<dbReference type="Gene3D" id="3.30.470.10">
    <property type="match status" value="1"/>
</dbReference>
<dbReference type="UniPathway" id="UPA00049">
    <property type="reaction ID" value="UER00062"/>
</dbReference>
<evidence type="ECO:0000256" key="12">
    <source>
        <dbReference type="ARBA" id="ARBA00048798"/>
    </source>
</evidence>
<accession>A0A3Q9QQR0</accession>
<dbReference type="InterPro" id="IPR043131">
    <property type="entry name" value="BCAT-like_N"/>
</dbReference>
<comment type="pathway">
    <text evidence="2 18">Amino-acid biosynthesis; L-isoleucine biosynthesis; L-isoleucine from 2-oxobutanoate: step 4/4.</text>
</comment>
<name>A0A3Q9QQR0_9BACI</name>
<evidence type="ECO:0000256" key="16">
    <source>
        <dbReference type="RuleBase" id="RU004516"/>
    </source>
</evidence>
<evidence type="ECO:0000256" key="7">
    <source>
        <dbReference type="ARBA" id="ARBA00022605"/>
    </source>
</evidence>
<evidence type="ECO:0000256" key="15">
    <source>
        <dbReference type="RuleBase" id="RU004106"/>
    </source>
</evidence>
<dbReference type="NCBIfam" id="NF009897">
    <property type="entry name" value="PRK13357.1"/>
    <property type="match status" value="1"/>
</dbReference>
<dbReference type="InterPro" id="IPR033939">
    <property type="entry name" value="BCAT_family"/>
</dbReference>
<dbReference type="RefSeq" id="WP_066393753.1">
    <property type="nucleotide sequence ID" value="NZ_CP022572.1"/>
</dbReference>
<keyword evidence="9 16" id="KW-0663">Pyridoxal phosphate</keyword>
<dbReference type="InterPro" id="IPR036038">
    <property type="entry name" value="Aminotransferase-like"/>
</dbReference>
<evidence type="ECO:0000256" key="6">
    <source>
        <dbReference type="ARBA" id="ARBA00022576"/>
    </source>
</evidence>
<dbReference type="GO" id="GO:0009099">
    <property type="term" value="P:L-valine biosynthetic process"/>
    <property type="evidence" value="ECO:0007669"/>
    <property type="project" value="UniProtKB-UniPathway"/>
</dbReference>
<reference evidence="19 20" key="1">
    <citation type="submission" date="2017-07" db="EMBL/GenBank/DDBJ databases">
        <title>The complete genome sequence of Bacillus mesonae strain H20-5, an efficient strain improving plant abiotic stress resistance.</title>
        <authorList>
            <person name="Kim S.Y."/>
            <person name="Song H."/>
            <person name="Sang M.K."/>
            <person name="Weon H.-Y."/>
            <person name="Song J."/>
        </authorList>
    </citation>
    <scope>NUCLEOTIDE SEQUENCE [LARGE SCALE GENOMIC DNA]</scope>
    <source>
        <strain evidence="19 20">H20-5</strain>
    </source>
</reference>
<dbReference type="InterPro" id="IPR001544">
    <property type="entry name" value="Aminotrans_IV"/>
</dbReference>
<dbReference type="EC" id="2.6.1.42" evidence="17"/>
<dbReference type="PIRSF" id="PIRSF006468">
    <property type="entry name" value="BCAT1"/>
    <property type="match status" value="1"/>
</dbReference>
<dbReference type="InterPro" id="IPR005786">
    <property type="entry name" value="B_amino_transII"/>
</dbReference>
<comment type="pathway">
    <text evidence="3 18">Amino-acid biosynthesis; L-valine biosynthesis; L-valine from pyruvate: step 4/4.</text>
</comment>
<keyword evidence="8 17" id="KW-0808">Transferase</keyword>
<dbReference type="CDD" id="cd01557">
    <property type="entry name" value="BCAT_beta_family"/>
    <property type="match status" value="1"/>
</dbReference>
<dbReference type="AlphaFoldDB" id="A0A3Q9QQR0"/>
<dbReference type="GO" id="GO:0052655">
    <property type="term" value="F:L-valine-2-oxoglutarate transaminase activity"/>
    <property type="evidence" value="ECO:0007669"/>
    <property type="project" value="RHEA"/>
</dbReference>
<evidence type="ECO:0000256" key="14">
    <source>
        <dbReference type="PIRSR" id="PIRSR006468-1"/>
    </source>
</evidence>
<dbReference type="KEGG" id="nmk:CHR53_06310"/>
<organism evidence="19 20">
    <name type="scientific">Neobacillus mesonae</name>
    <dbReference type="NCBI Taxonomy" id="1193713"/>
    <lineage>
        <taxon>Bacteria</taxon>
        <taxon>Bacillati</taxon>
        <taxon>Bacillota</taxon>
        <taxon>Bacilli</taxon>
        <taxon>Bacillales</taxon>
        <taxon>Bacillaceae</taxon>
        <taxon>Neobacillus</taxon>
    </lineage>
</organism>
<keyword evidence="10 17" id="KW-0100">Branched-chain amino acid biosynthesis</keyword>
<dbReference type="SUPFAM" id="SSF56752">
    <property type="entry name" value="D-aminoacid aminotransferase-like PLP-dependent enzymes"/>
    <property type="match status" value="1"/>
</dbReference>
<dbReference type="GO" id="GO:0052654">
    <property type="term" value="F:L-leucine-2-oxoglutarate transaminase activity"/>
    <property type="evidence" value="ECO:0007669"/>
    <property type="project" value="RHEA"/>
</dbReference>
<comment type="similarity">
    <text evidence="5 15">Belongs to the class-IV pyridoxal-phosphate-dependent aminotransferase family.</text>
</comment>
<sequence>MKNYQIETILSTNRKPKPDSAHLEFGRTFTDHMFIMDYTEGTGWHDPRIIPYQPISLDPSSMVFHYGQTVFEGLKAYLSEDGKVFLFRPDRNFNRLNHSNARLCIPQIDEELALEALKQLILVDRDWIPQAEGTSLYIRPFIISTEPHLGVAPSENYQFIIIMSPVGSYYKEGIHPVKIAVEQQYVRAVAGGTGEAKTGGNYSSSLKAQEVAEKVGYSQVLWLDGRENKYVEEVGSMNIFFKINGQVVTPALNGSILAGITRDSIIQLLKHWNVPVVERRISIDEIYQAYKDGVLEEAFGTGTAAVISPIGELLWKYEKLVVNSGEIGKLTQELYDTLTGIQNGTKPDPFGWRIEVNPENTAKDMHSGSLIY</sequence>
<dbReference type="PANTHER" id="PTHR11825">
    <property type="entry name" value="SUBGROUP IIII AMINOTRANSFERASE"/>
    <property type="match status" value="1"/>
</dbReference>
<comment type="cofactor">
    <cofactor evidence="1 16">
        <name>pyridoxal 5'-phosphate</name>
        <dbReference type="ChEBI" id="CHEBI:597326"/>
    </cofactor>
</comment>
<protein>
    <recommendedName>
        <fullName evidence="17">Branched-chain-amino-acid aminotransferase</fullName>
        <ecNumber evidence="17">2.6.1.42</ecNumber>
    </recommendedName>
</protein>
<evidence type="ECO:0000256" key="11">
    <source>
        <dbReference type="ARBA" id="ARBA00048212"/>
    </source>
</evidence>
<evidence type="ECO:0000256" key="5">
    <source>
        <dbReference type="ARBA" id="ARBA00009320"/>
    </source>
</evidence>
<dbReference type="UniPathway" id="UPA00048">
    <property type="reaction ID" value="UER00073"/>
</dbReference>
<dbReference type="PROSITE" id="PS00770">
    <property type="entry name" value="AA_TRANSFER_CLASS_4"/>
    <property type="match status" value="1"/>
</dbReference>
<dbReference type="GO" id="GO:0052656">
    <property type="term" value="F:L-isoleucine-2-oxoglutarate transaminase activity"/>
    <property type="evidence" value="ECO:0007669"/>
    <property type="project" value="RHEA"/>
</dbReference>
<dbReference type="UniPathway" id="UPA00047">
    <property type="reaction ID" value="UER00058"/>
</dbReference>
<dbReference type="Gene3D" id="3.20.10.10">
    <property type="entry name" value="D-amino Acid Aminotransferase, subunit A, domain 2"/>
    <property type="match status" value="1"/>
</dbReference>
<evidence type="ECO:0000256" key="10">
    <source>
        <dbReference type="ARBA" id="ARBA00023304"/>
    </source>
</evidence>
<dbReference type="Proteomes" id="UP000282892">
    <property type="component" value="Chromosome"/>
</dbReference>
<keyword evidence="20" id="KW-1185">Reference proteome</keyword>
<evidence type="ECO:0000256" key="17">
    <source>
        <dbReference type="RuleBase" id="RU004517"/>
    </source>
</evidence>
<feature type="modified residue" description="N6-(pyridoxal phosphate)lysine" evidence="14">
    <location>
        <position position="197"/>
    </location>
</feature>
<dbReference type="GO" id="GO:0009098">
    <property type="term" value="P:L-leucine biosynthetic process"/>
    <property type="evidence" value="ECO:0007669"/>
    <property type="project" value="UniProtKB-UniPathway"/>
</dbReference>